<reference evidence="8" key="2">
    <citation type="journal article" date="2023" name="Science">
        <title>Genomic signatures of disease resistance in endangered staghorn corals.</title>
        <authorList>
            <person name="Vollmer S.V."/>
            <person name="Selwyn J.D."/>
            <person name="Despard B.A."/>
            <person name="Roesel C.L."/>
        </authorList>
    </citation>
    <scope>NUCLEOTIDE SEQUENCE</scope>
    <source>
        <strain evidence="8">K2</strain>
    </source>
</reference>
<evidence type="ECO:0000256" key="6">
    <source>
        <dbReference type="SAM" id="Phobius"/>
    </source>
</evidence>
<keyword evidence="6" id="KW-0812">Transmembrane</keyword>
<feature type="compositionally biased region" description="Low complexity" evidence="5">
    <location>
        <begin position="204"/>
        <end position="215"/>
    </location>
</feature>
<dbReference type="InterPro" id="IPR008983">
    <property type="entry name" value="Tumour_necrosis_fac-like_dom"/>
</dbReference>
<dbReference type="GO" id="GO:0005125">
    <property type="term" value="F:cytokine activity"/>
    <property type="evidence" value="ECO:0007669"/>
    <property type="project" value="UniProtKB-KW"/>
</dbReference>
<dbReference type="SMART" id="SM00207">
    <property type="entry name" value="TNF"/>
    <property type="match status" value="2"/>
</dbReference>
<feature type="compositionally biased region" description="Polar residues" evidence="5">
    <location>
        <begin position="385"/>
        <end position="404"/>
    </location>
</feature>
<keyword evidence="9" id="KW-1185">Reference proteome</keyword>
<dbReference type="Gene3D" id="2.60.120.40">
    <property type="match status" value="2"/>
</dbReference>
<keyword evidence="6" id="KW-1133">Transmembrane helix</keyword>
<dbReference type="GO" id="GO:0005164">
    <property type="term" value="F:tumor necrosis factor receptor binding"/>
    <property type="evidence" value="ECO:0007669"/>
    <property type="project" value="InterPro"/>
</dbReference>
<proteinExistence type="inferred from homology"/>
<dbReference type="GO" id="GO:0016020">
    <property type="term" value="C:membrane"/>
    <property type="evidence" value="ECO:0007669"/>
    <property type="project" value="UniProtKB-SubCell"/>
</dbReference>
<dbReference type="Proteomes" id="UP001249851">
    <property type="component" value="Unassembled WGS sequence"/>
</dbReference>
<accession>A0AAD9R5B5</accession>
<feature type="region of interest" description="Disordered" evidence="5">
    <location>
        <begin position="370"/>
        <end position="477"/>
    </location>
</feature>
<dbReference type="PROSITE" id="PS50049">
    <property type="entry name" value="THD_2"/>
    <property type="match status" value="2"/>
</dbReference>
<evidence type="ECO:0000313" key="9">
    <source>
        <dbReference type="Proteomes" id="UP001249851"/>
    </source>
</evidence>
<feature type="compositionally biased region" description="Basic and acidic residues" evidence="5">
    <location>
        <begin position="370"/>
        <end position="384"/>
    </location>
</feature>
<evidence type="ECO:0000256" key="2">
    <source>
        <dbReference type="ARBA" id="ARBA00008670"/>
    </source>
</evidence>
<gene>
    <name evidence="8" type="ORF">P5673_001094</name>
</gene>
<dbReference type="SUPFAM" id="SSF49842">
    <property type="entry name" value="TNF-like"/>
    <property type="match status" value="2"/>
</dbReference>
<comment type="subcellular location">
    <subcellularLocation>
        <location evidence="1">Membrane</location>
    </subcellularLocation>
</comment>
<dbReference type="Pfam" id="PF00229">
    <property type="entry name" value="TNF"/>
    <property type="match status" value="2"/>
</dbReference>
<protein>
    <submittedName>
        <fullName evidence="8">Complement C1q and tumor necrosis factor-related protein 9</fullName>
    </submittedName>
</protein>
<feature type="compositionally biased region" description="Pro residues" evidence="5">
    <location>
        <begin position="176"/>
        <end position="192"/>
    </location>
</feature>
<dbReference type="PANTHER" id="PTHR11471:SF13">
    <property type="entry name" value="TNF FAMILY PROFILE DOMAIN-CONTAINING PROTEIN"/>
    <property type="match status" value="1"/>
</dbReference>
<evidence type="ECO:0000256" key="3">
    <source>
        <dbReference type="ARBA" id="ARBA00022514"/>
    </source>
</evidence>
<comment type="caution">
    <text evidence="8">The sequence shown here is derived from an EMBL/GenBank/DDBJ whole genome shotgun (WGS) entry which is preliminary data.</text>
</comment>
<evidence type="ECO:0000256" key="4">
    <source>
        <dbReference type="ARBA" id="ARBA00023136"/>
    </source>
</evidence>
<dbReference type="EMBL" id="JARQWQ010000002">
    <property type="protein sequence ID" value="KAK2573442.1"/>
    <property type="molecule type" value="Genomic_DNA"/>
</dbReference>
<comment type="similarity">
    <text evidence="2">Belongs to the tumor necrosis factor family.</text>
</comment>
<reference evidence="8" key="1">
    <citation type="journal article" date="2023" name="G3 (Bethesda)">
        <title>Whole genome assembly and annotation of the endangered Caribbean coral Acropora cervicornis.</title>
        <authorList>
            <person name="Selwyn J.D."/>
            <person name="Vollmer S.V."/>
        </authorList>
    </citation>
    <scope>NUCLEOTIDE SEQUENCE</scope>
    <source>
        <strain evidence="8">K2</strain>
    </source>
</reference>
<dbReference type="AlphaFoldDB" id="A0AAD9R5B5"/>
<keyword evidence="3" id="KW-0202">Cytokine</keyword>
<evidence type="ECO:0000259" key="7">
    <source>
        <dbReference type="PROSITE" id="PS50049"/>
    </source>
</evidence>
<dbReference type="PANTHER" id="PTHR11471">
    <property type="entry name" value="TUMOR NECROSIS FACTOR FAMILY MEMBER"/>
    <property type="match status" value="1"/>
</dbReference>
<evidence type="ECO:0000313" key="8">
    <source>
        <dbReference type="EMBL" id="KAK2573442.1"/>
    </source>
</evidence>
<dbReference type="InterPro" id="IPR008160">
    <property type="entry name" value="Collagen"/>
</dbReference>
<dbReference type="GO" id="GO:0006955">
    <property type="term" value="P:immune response"/>
    <property type="evidence" value="ECO:0007669"/>
    <property type="project" value="InterPro"/>
</dbReference>
<feature type="domain" description="THD" evidence="7">
    <location>
        <begin position="233"/>
        <end position="365"/>
    </location>
</feature>
<evidence type="ECO:0000256" key="1">
    <source>
        <dbReference type="ARBA" id="ARBA00004370"/>
    </source>
</evidence>
<sequence length="611" mass="66916">MALNERQGPLRFLIPVAIVLLVVYCVSLSVFLVYMMRDHNLLKQHIQDLRSRVDSLAEQGKVETGATYVSTNYHKPREIKESKLHQAQQSPTTNFPYDDLDNDQDVSIIHKEHTLSSPGPSCFSLKPAAPLSFVSSEQKSNAAELENLLIERRRRNSQIKRNSCAIKCAPNGVPGPAGPQGPPGLPGPPGPRGEPGSIGPPGEPGLSGLPGVKGDPGPRGKRRREERRIPEAESAHLVGDSKRVHHAGTVSRWVEDQVRGNVTFRRHHGVLAIGRSGTYYVYSQMYYEDCTTYSMGHYTLLNGRKILGSQSSVSDCDSRYYTNYQGGVFHLNAGDQLKVEVHQIVIQTAKIQTLQAATSNLEARVRKLETSLSAERSEESETSKKNGATNSMNQRNKVPSSGNPTRDRRQFEGAQLPSQSETGPIGPTGPPGEDGHKGSQGVKGDQGQQGPAGAMGLQGPKGSTGSPGLPGPPGRLISESIHLAGTGKRISPYLSQRITNWDIAHKEGRIRYHPAVGEIEIRVGGVYFVYSQIFYADGTAHHMAHDTYINGKREMSCEASIIGQTKNLDTKYQGRIFRLQANDTISVRGRYTKKFNMVPWGSFFGAFLVHL</sequence>
<keyword evidence="4 6" id="KW-0472">Membrane</keyword>
<feature type="compositionally biased region" description="Basic and acidic residues" evidence="5">
    <location>
        <begin position="226"/>
        <end position="242"/>
    </location>
</feature>
<dbReference type="Pfam" id="PF01391">
    <property type="entry name" value="Collagen"/>
    <property type="match status" value="2"/>
</dbReference>
<dbReference type="InterPro" id="IPR006052">
    <property type="entry name" value="TNF_dom"/>
</dbReference>
<feature type="transmembrane region" description="Helical" evidence="6">
    <location>
        <begin position="12"/>
        <end position="36"/>
    </location>
</feature>
<dbReference type="GO" id="GO:0005615">
    <property type="term" value="C:extracellular space"/>
    <property type="evidence" value="ECO:0007669"/>
    <property type="project" value="UniProtKB-KW"/>
</dbReference>
<organism evidence="8 9">
    <name type="scientific">Acropora cervicornis</name>
    <name type="common">Staghorn coral</name>
    <dbReference type="NCBI Taxonomy" id="6130"/>
    <lineage>
        <taxon>Eukaryota</taxon>
        <taxon>Metazoa</taxon>
        <taxon>Cnidaria</taxon>
        <taxon>Anthozoa</taxon>
        <taxon>Hexacorallia</taxon>
        <taxon>Scleractinia</taxon>
        <taxon>Astrocoeniina</taxon>
        <taxon>Acroporidae</taxon>
        <taxon>Acropora</taxon>
    </lineage>
</organism>
<evidence type="ECO:0000256" key="5">
    <source>
        <dbReference type="SAM" id="MobiDB-lite"/>
    </source>
</evidence>
<feature type="region of interest" description="Disordered" evidence="5">
    <location>
        <begin position="166"/>
        <end position="244"/>
    </location>
</feature>
<feature type="domain" description="THD" evidence="7">
    <location>
        <begin position="479"/>
        <end position="609"/>
    </location>
</feature>
<name>A0AAD9R5B5_ACRCE</name>